<dbReference type="GO" id="GO:0044281">
    <property type="term" value="P:small molecule metabolic process"/>
    <property type="evidence" value="ECO:0007669"/>
    <property type="project" value="UniProtKB-ARBA"/>
</dbReference>
<proteinExistence type="predicted"/>
<dbReference type="InterPro" id="IPR006439">
    <property type="entry name" value="HAD-SF_hydro_IA"/>
</dbReference>
<evidence type="ECO:0000256" key="1">
    <source>
        <dbReference type="ARBA" id="ARBA00001946"/>
    </source>
</evidence>
<keyword evidence="2" id="KW-0479">Metal-binding</keyword>
<dbReference type="AlphaFoldDB" id="A0A229P432"/>
<gene>
    <name evidence="5" type="ORF">CGZ75_09485</name>
</gene>
<keyword evidence="3" id="KW-0378">Hydrolase</keyword>
<dbReference type="PANTHER" id="PTHR46470">
    <property type="entry name" value="N-ACYLNEURAMINATE-9-PHOSPHATASE"/>
    <property type="match status" value="1"/>
</dbReference>
<dbReference type="EMBL" id="NMUQ01000001">
    <property type="protein sequence ID" value="OXM16860.1"/>
    <property type="molecule type" value="Genomic_DNA"/>
</dbReference>
<keyword evidence="4" id="KW-0460">Magnesium</keyword>
<dbReference type="InterPro" id="IPR036412">
    <property type="entry name" value="HAD-like_sf"/>
</dbReference>
<evidence type="ECO:0000256" key="4">
    <source>
        <dbReference type="ARBA" id="ARBA00022842"/>
    </source>
</evidence>
<dbReference type="Pfam" id="PF00702">
    <property type="entry name" value="Hydrolase"/>
    <property type="match status" value="1"/>
</dbReference>
<protein>
    <recommendedName>
        <fullName evidence="7">HAD family hydrolase</fullName>
    </recommendedName>
</protein>
<evidence type="ECO:0000256" key="3">
    <source>
        <dbReference type="ARBA" id="ARBA00022801"/>
    </source>
</evidence>
<dbReference type="PRINTS" id="PR00413">
    <property type="entry name" value="HADHALOGNASE"/>
</dbReference>
<accession>A0A229P432</accession>
<evidence type="ECO:0008006" key="7">
    <source>
        <dbReference type="Google" id="ProtNLM"/>
    </source>
</evidence>
<sequence length="243" mass="27158">MGGGQLMIRAILFDLDDTLLDRAEGFREFAERLADRYADVSPEERPQWIKRLIELDERGYKSKPQLFRELLEQLPCRSNAGWEELYAFYDQEYVSSSRLMPGARELLAALRPFYRLGIVTNGRDCIQRGKIERTGIGGWFETITISESAGCKKPHPGIFARALSQLGSSPEQTLFVGDHPVNDIQGAYFSGMKSVWLKHSQPWPNETAMLPDAVITELSQLPAAIRLVSGQTAASEYGLSSGA</sequence>
<dbReference type="GO" id="GO:0016791">
    <property type="term" value="F:phosphatase activity"/>
    <property type="evidence" value="ECO:0007669"/>
    <property type="project" value="TreeGrafter"/>
</dbReference>
<dbReference type="InterPro" id="IPR023214">
    <property type="entry name" value="HAD_sf"/>
</dbReference>
<dbReference type="InterPro" id="IPR051400">
    <property type="entry name" value="HAD-like_hydrolase"/>
</dbReference>
<evidence type="ECO:0000313" key="5">
    <source>
        <dbReference type="EMBL" id="OXM16860.1"/>
    </source>
</evidence>
<dbReference type="Gene3D" id="1.20.120.710">
    <property type="entry name" value="Haloacid dehalogenase hydrolase-like domain"/>
    <property type="match status" value="1"/>
</dbReference>
<dbReference type="Gene3D" id="3.40.50.1000">
    <property type="entry name" value="HAD superfamily/HAD-like"/>
    <property type="match status" value="1"/>
</dbReference>
<dbReference type="Proteomes" id="UP000215145">
    <property type="component" value="Unassembled WGS sequence"/>
</dbReference>
<dbReference type="GO" id="GO:0046872">
    <property type="term" value="F:metal ion binding"/>
    <property type="evidence" value="ECO:0007669"/>
    <property type="project" value="UniProtKB-KW"/>
</dbReference>
<reference evidence="5 6" key="1">
    <citation type="submission" date="2017-07" db="EMBL/GenBank/DDBJ databases">
        <title>Paenibacillus herberti R33 genome sequencing and assembly.</title>
        <authorList>
            <person name="Su W."/>
        </authorList>
    </citation>
    <scope>NUCLEOTIDE SEQUENCE [LARGE SCALE GENOMIC DNA]</scope>
    <source>
        <strain evidence="5 6">R33</strain>
    </source>
</reference>
<evidence type="ECO:0000313" key="6">
    <source>
        <dbReference type="Proteomes" id="UP000215145"/>
    </source>
</evidence>
<dbReference type="SUPFAM" id="SSF56784">
    <property type="entry name" value="HAD-like"/>
    <property type="match status" value="1"/>
</dbReference>
<keyword evidence="6" id="KW-1185">Reference proteome</keyword>
<name>A0A229P432_9BACL</name>
<evidence type="ECO:0000256" key="2">
    <source>
        <dbReference type="ARBA" id="ARBA00022723"/>
    </source>
</evidence>
<dbReference type="PANTHER" id="PTHR46470:SF2">
    <property type="entry name" value="GLYCERALDEHYDE 3-PHOSPHATE PHOSPHATASE"/>
    <property type="match status" value="1"/>
</dbReference>
<organism evidence="5 6">
    <name type="scientific">Paenibacillus herberti</name>
    <dbReference type="NCBI Taxonomy" id="1619309"/>
    <lineage>
        <taxon>Bacteria</taxon>
        <taxon>Bacillati</taxon>
        <taxon>Bacillota</taxon>
        <taxon>Bacilli</taxon>
        <taxon>Bacillales</taxon>
        <taxon>Paenibacillaceae</taxon>
        <taxon>Paenibacillus</taxon>
    </lineage>
</organism>
<dbReference type="SFLD" id="SFLDG01129">
    <property type="entry name" value="C1.5:_HAD__Beta-PGM__Phosphata"/>
    <property type="match status" value="1"/>
</dbReference>
<comment type="caution">
    <text evidence="5">The sequence shown here is derived from an EMBL/GenBank/DDBJ whole genome shotgun (WGS) entry which is preliminary data.</text>
</comment>
<dbReference type="OrthoDB" id="9809962at2"/>
<dbReference type="NCBIfam" id="TIGR01509">
    <property type="entry name" value="HAD-SF-IA-v3"/>
    <property type="match status" value="1"/>
</dbReference>
<dbReference type="NCBIfam" id="TIGR01549">
    <property type="entry name" value="HAD-SF-IA-v1"/>
    <property type="match status" value="1"/>
</dbReference>
<dbReference type="SFLD" id="SFLDS00003">
    <property type="entry name" value="Haloacid_Dehalogenase"/>
    <property type="match status" value="1"/>
</dbReference>
<comment type="cofactor">
    <cofactor evidence="1">
        <name>Mg(2+)</name>
        <dbReference type="ChEBI" id="CHEBI:18420"/>
    </cofactor>
</comment>